<evidence type="ECO:0000256" key="4">
    <source>
        <dbReference type="SAM" id="Phobius"/>
    </source>
</evidence>
<gene>
    <name evidence="7" type="ORF">ASPVEDRAFT_85629</name>
</gene>
<dbReference type="EMBL" id="KV878131">
    <property type="protein sequence ID" value="OJJ04225.1"/>
    <property type="molecule type" value="Genomic_DNA"/>
</dbReference>
<evidence type="ECO:0000256" key="5">
    <source>
        <dbReference type="SAM" id="SignalP"/>
    </source>
</evidence>
<keyword evidence="5" id="KW-0732">Signal</keyword>
<dbReference type="Gene3D" id="3.40.50.10320">
    <property type="entry name" value="LmbE-like"/>
    <property type="match status" value="1"/>
</dbReference>
<keyword evidence="8" id="KW-1185">Reference proteome</keyword>
<dbReference type="InterPro" id="IPR008979">
    <property type="entry name" value="Galactose-bd-like_sf"/>
</dbReference>
<dbReference type="Proteomes" id="UP000184073">
    <property type="component" value="Unassembled WGS sequence"/>
</dbReference>
<dbReference type="SUPFAM" id="SSF102588">
    <property type="entry name" value="LmbE-like"/>
    <property type="match status" value="1"/>
</dbReference>
<dbReference type="STRING" id="1036611.A0A1L9PS08"/>
<feature type="compositionally biased region" description="Polar residues" evidence="3">
    <location>
        <begin position="380"/>
        <end position="393"/>
    </location>
</feature>
<feature type="region of interest" description="Disordered" evidence="3">
    <location>
        <begin position="551"/>
        <end position="592"/>
    </location>
</feature>
<dbReference type="PANTHER" id="PTHR12993:SF23">
    <property type="entry name" value="N-ACETYLGLUCOSAMINYLPHOSPHATIDYLINOSITOL DEACETYLASE"/>
    <property type="match status" value="1"/>
</dbReference>
<name>A0A1L9PS08_ASPVE</name>
<sequence>MKHYTLLSSLLIYASLSYGQILNIVAHQDDDLLFISPDLLHYIQTGQEVRTVFITAGDSGRDESYWQGREAGARSAYAVMSAAPDSWTEKDAGIPGHQASLFSLDQDPGISLVFLRLPDGNLLGQGFEETGSESLQKLWEGGISRIRTVSGSGSYTKGELVDALVHLTSEFGPERVNTLDYVQEYGDGDHSDHHSTGYFVAEALKRYGNESTLAGYVGYPVVNKPKNVEGADLLDKKFAYYAYASHDPVVCDSDMACADPTFAPYYPEWLERRHTVDTSPIANAGTVQVAGLDTVVTLDGSASSDPSDRPLVYEWTQVSGPAVDLKDAETSHPYFTTPSDPDSLSFELVVKNKQTSSSPAVVRVTTMQHPENIAPKARVTASSSNDGSSQTPDKATDGSTGGFPAGHSNEWATDGGKAGSWLTLSWESPQTISRIALYDRPNLQDHITRAVVEFDGGERIEVGELDNYGTLRTVNAAGRTARNLTVRITEVSPSTTNVGLAEIQVFGTSCHAIFLRTFTVFETSPAGLPSASSVGCWQGWSAWTVYRTRPDASTASTTTTDTTTTTTTTAEATPTPTDGSEEADSESESTSGQDWIAGAVVGPVAGVAIIGVAVFFYLRSKKRLLAAPVQQVYYQGPHYGPAQAAQAAPKNAVSLGTSELANAQYRYGSTGAATETQGFPVAEMPSTRQTHELSSRR</sequence>
<keyword evidence="4" id="KW-0812">Transmembrane</keyword>
<evidence type="ECO:0000256" key="3">
    <source>
        <dbReference type="SAM" id="MobiDB-lite"/>
    </source>
</evidence>
<proteinExistence type="inferred from homology"/>
<dbReference type="InterPro" id="IPR013783">
    <property type="entry name" value="Ig-like_fold"/>
</dbReference>
<dbReference type="RefSeq" id="XP_040669987.1">
    <property type="nucleotide sequence ID" value="XM_040817726.1"/>
</dbReference>
<feature type="transmembrane region" description="Helical" evidence="4">
    <location>
        <begin position="595"/>
        <end position="618"/>
    </location>
</feature>
<dbReference type="VEuPathDB" id="FungiDB:ASPVEDRAFT_85629"/>
<evidence type="ECO:0000256" key="2">
    <source>
        <dbReference type="ARBA" id="ARBA00012176"/>
    </source>
</evidence>
<dbReference type="Pfam" id="PF24135">
    <property type="entry name" value="DUF7402"/>
    <property type="match status" value="1"/>
</dbReference>
<dbReference type="InterPro" id="IPR003737">
    <property type="entry name" value="GlcNAc_PI_deacetylase-related"/>
</dbReference>
<dbReference type="GO" id="GO:0005783">
    <property type="term" value="C:endoplasmic reticulum"/>
    <property type="evidence" value="ECO:0007669"/>
    <property type="project" value="TreeGrafter"/>
</dbReference>
<dbReference type="SUPFAM" id="SSF49785">
    <property type="entry name" value="Galactose-binding domain-like"/>
    <property type="match status" value="1"/>
</dbReference>
<feature type="chain" id="PRO_5009887317" description="N-acetylglucosaminylphosphatidylinositol deacetylase" evidence="5">
    <location>
        <begin position="20"/>
        <end position="697"/>
    </location>
</feature>
<evidence type="ECO:0000313" key="8">
    <source>
        <dbReference type="Proteomes" id="UP000184073"/>
    </source>
</evidence>
<dbReference type="UniPathway" id="UPA00280"/>
<dbReference type="InterPro" id="IPR024078">
    <property type="entry name" value="LmbE-like_dom_sf"/>
</dbReference>
<evidence type="ECO:0000256" key="1">
    <source>
        <dbReference type="ARBA" id="ARBA00006066"/>
    </source>
</evidence>
<dbReference type="EC" id="3.5.1.89" evidence="2"/>
<dbReference type="AlphaFoldDB" id="A0A1L9PS08"/>
<dbReference type="Gene3D" id="2.60.40.10">
    <property type="entry name" value="Immunoglobulins"/>
    <property type="match status" value="1"/>
</dbReference>
<feature type="domain" description="DUF7402" evidence="6">
    <location>
        <begin position="372"/>
        <end position="506"/>
    </location>
</feature>
<comment type="similarity">
    <text evidence="1">Belongs to the PIGL family.</text>
</comment>
<reference evidence="8" key="1">
    <citation type="journal article" date="2017" name="Genome Biol.">
        <title>Comparative genomics reveals high biological diversity and specific adaptations in the industrially and medically important fungal genus Aspergillus.</title>
        <authorList>
            <person name="de Vries R.P."/>
            <person name="Riley R."/>
            <person name="Wiebenga A."/>
            <person name="Aguilar-Osorio G."/>
            <person name="Amillis S."/>
            <person name="Uchima C.A."/>
            <person name="Anderluh G."/>
            <person name="Asadollahi M."/>
            <person name="Askin M."/>
            <person name="Barry K."/>
            <person name="Battaglia E."/>
            <person name="Bayram O."/>
            <person name="Benocci T."/>
            <person name="Braus-Stromeyer S.A."/>
            <person name="Caldana C."/>
            <person name="Canovas D."/>
            <person name="Cerqueira G.C."/>
            <person name="Chen F."/>
            <person name="Chen W."/>
            <person name="Choi C."/>
            <person name="Clum A."/>
            <person name="Dos Santos R.A."/>
            <person name="Damasio A.R."/>
            <person name="Diallinas G."/>
            <person name="Emri T."/>
            <person name="Fekete E."/>
            <person name="Flipphi M."/>
            <person name="Freyberg S."/>
            <person name="Gallo A."/>
            <person name="Gournas C."/>
            <person name="Habgood R."/>
            <person name="Hainaut M."/>
            <person name="Harispe M.L."/>
            <person name="Henrissat B."/>
            <person name="Hilden K.S."/>
            <person name="Hope R."/>
            <person name="Hossain A."/>
            <person name="Karabika E."/>
            <person name="Karaffa L."/>
            <person name="Karanyi Z."/>
            <person name="Krasevec N."/>
            <person name="Kuo A."/>
            <person name="Kusch H."/>
            <person name="LaButti K."/>
            <person name="Lagendijk E.L."/>
            <person name="Lapidus A."/>
            <person name="Levasseur A."/>
            <person name="Lindquist E."/>
            <person name="Lipzen A."/>
            <person name="Logrieco A.F."/>
            <person name="MacCabe A."/>
            <person name="Maekelae M.R."/>
            <person name="Malavazi I."/>
            <person name="Melin P."/>
            <person name="Meyer V."/>
            <person name="Mielnichuk N."/>
            <person name="Miskei M."/>
            <person name="Molnar A.P."/>
            <person name="Mule G."/>
            <person name="Ngan C.Y."/>
            <person name="Orejas M."/>
            <person name="Orosz E."/>
            <person name="Ouedraogo J.P."/>
            <person name="Overkamp K.M."/>
            <person name="Park H.-S."/>
            <person name="Perrone G."/>
            <person name="Piumi F."/>
            <person name="Punt P.J."/>
            <person name="Ram A.F."/>
            <person name="Ramon A."/>
            <person name="Rauscher S."/>
            <person name="Record E."/>
            <person name="Riano-Pachon D.M."/>
            <person name="Robert V."/>
            <person name="Roehrig J."/>
            <person name="Ruller R."/>
            <person name="Salamov A."/>
            <person name="Salih N.S."/>
            <person name="Samson R.A."/>
            <person name="Sandor E."/>
            <person name="Sanguinetti M."/>
            <person name="Schuetze T."/>
            <person name="Sepcic K."/>
            <person name="Shelest E."/>
            <person name="Sherlock G."/>
            <person name="Sophianopoulou V."/>
            <person name="Squina F.M."/>
            <person name="Sun H."/>
            <person name="Susca A."/>
            <person name="Todd R.B."/>
            <person name="Tsang A."/>
            <person name="Unkles S.E."/>
            <person name="van de Wiele N."/>
            <person name="van Rossen-Uffink D."/>
            <person name="Oliveira J.V."/>
            <person name="Vesth T.C."/>
            <person name="Visser J."/>
            <person name="Yu J.-H."/>
            <person name="Zhou M."/>
            <person name="Andersen M.R."/>
            <person name="Archer D.B."/>
            <person name="Baker S.E."/>
            <person name="Benoit I."/>
            <person name="Brakhage A.A."/>
            <person name="Braus G.H."/>
            <person name="Fischer R."/>
            <person name="Frisvad J.C."/>
            <person name="Goldman G.H."/>
            <person name="Houbraken J."/>
            <person name="Oakley B."/>
            <person name="Pocsi I."/>
            <person name="Scazzocchio C."/>
            <person name="Seiboth B."/>
            <person name="vanKuyk P.A."/>
            <person name="Wortman J."/>
            <person name="Dyer P.S."/>
            <person name="Grigoriev I.V."/>
        </authorList>
    </citation>
    <scope>NUCLEOTIDE SEQUENCE [LARGE SCALE GENOMIC DNA]</scope>
    <source>
        <strain evidence="8">CBS 583.65</strain>
    </source>
</reference>
<dbReference type="OrthoDB" id="203440at2759"/>
<dbReference type="InterPro" id="IPR055826">
    <property type="entry name" value="DUF7402"/>
</dbReference>
<dbReference type="GO" id="GO:0000225">
    <property type="term" value="F:N-acetylglucosaminylphosphatidylinositol deacetylase activity"/>
    <property type="evidence" value="ECO:0007669"/>
    <property type="project" value="UniProtKB-EC"/>
</dbReference>
<dbReference type="PANTHER" id="PTHR12993">
    <property type="entry name" value="N-ACETYLGLUCOSAMINYL-PHOSPHATIDYLINOSITOL DE-N-ACETYLASE-RELATED"/>
    <property type="match status" value="1"/>
</dbReference>
<dbReference type="Gene3D" id="2.60.120.260">
    <property type="entry name" value="Galactose-binding domain-like"/>
    <property type="match status" value="1"/>
</dbReference>
<dbReference type="GeneID" id="63733237"/>
<dbReference type="Pfam" id="PF22352">
    <property type="entry name" value="K319L-like_PKD"/>
    <property type="match status" value="1"/>
</dbReference>
<feature type="region of interest" description="Disordered" evidence="3">
    <location>
        <begin position="676"/>
        <end position="697"/>
    </location>
</feature>
<evidence type="ECO:0000313" key="7">
    <source>
        <dbReference type="EMBL" id="OJJ04225.1"/>
    </source>
</evidence>
<dbReference type="CDD" id="cd12087">
    <property type="entry name" value="TM_EGFR-like"/>
    <property type="match status" value="1"/>
</dbReference>
<feature type="signal peptide" evidence="5">
    <location>
        <begin position="1"/>
        <end position="19"/>
    </location>
</feature>
<dbReference type="Pfam" id="PF02585">
    <property type="entry name" value="PIG-L"/>
    <property type="match status" value="1"/>
</dbReference>
<protein>
    <recommendedName>
        <fullName evidence="2">N-acetylglucosaminylphosphatidylinositol deacetylase</fullName>
        <ecNumber evidence="2">3.5.1.89</ecNumber>
    </recommendedName>
</protein>
<organism evidence="7 8">
    <name type="scientific">Aspergillus versicolor CBS 583.65</name>
    <dbReference type="NCBI Taxonomy" id="1036611"/>
    <lineage>
        <taxon>Eukaryota</taxon>
        <taxon>Fungi</taxon>
        <taxon>Dikarya</taxon>
        <taxon>Ascomycota</taxon>
        <taxon>Pezizomycotina</taxon>
        <taxon>Eurotiomycetes</taxon>
        <taxon>Eurotiomycetidae</taxon>
        <taxon>Eurotiales</taxon>
        <taxon>Aspergillaceae</taxon>
        <taxon>Aspergillus</taxon>
        <taxon>Aspergillus subgen. Nidulantes</taxon>
    </lineage>
</organism>
<keyword evidence="4" id="KW-1133">Transmembrane helix</keyword>
<feature type="region of interest" description="Disordered" evidence="3">
    <location>
        <begin position="366"/>
        <end position="414"/>
    </location>
</feature>
<accession>A0A1L9PS08</accession>
<keyword evidence="4" id="KW-0472">Membrane</keyword>
<evidence type="ECO:0000259" key="6">
    <source>
        <dbReference type="Pfam" id="PF24135"/>
    </source>
</evidence>
<feature type="compositionally biased region" description="Low complexity" evidence="3">
    <location>
        <begin position="551"/>
        <end position="578"/>
    </location>
</feature>